<evidence type="ECO:0000313" key="3">
    <source>
        <dbReference type="Proteomes" id="UP000770785"/>
    </source>
</evidence>
<protein>
    <recommendedName>
        <fullName evidence="4">Mannosyltransferase</fullName>
    </recommendedName>
</protein>
<evidence type="ECO:0008006" key="4">
    <source>
        <dbReference type="Google" id="ProtNLM"/>
    </source>
</evidence>
<feature type="transmembrane region" description="Helical" evidence="1">
    <location>
        <begin position="320"/>
        <end position="339"/>
    </location>
</feature>
<reference evidence="2 3" key="1">
    <citation type="submission" date="2020-03" db="EMBL/GenBank/DDBJ databases">
        <title>Genomic Encyclopedia of Type Strains, Phase IV (KMG-IV): sequencing the most valuable type-strain genomes for metagenomic binning, comparative biology and taxonomic classification.</title>
        <authorList>
            <person name="Goeker M."/>
        </authorList>
    </citation>
    <scope>NUCLEOTIDE SEQUENCE [LARGE SCALE GENOMIC DNA]</scope>
    <source>
        <strain evidence="2 3">DSM 105096</strain>
    </source>
</reference>
<feature type="transmembrane region" description="Helical" evidence="1">
    <location>
        <begin position="154"/>
        <end position="187"/>
    </location>
</feature>
<dbReference type="Pfam" id="PF26314">
    <property type="entry name" value="MptA_B_family"/>
    <property type="match status" value="1"/>
</dbReference>
<sequence>MSFFGLVWRVRDRELFWLMGLGIVARLLLVFAFPLLSDDVYRFIWDGLLINDGRNPFTHVPTYYLAAGEIIPGINAALYEQLNSPDYFTIYPPVAQAVFTLATWLSPESWYGAAVVMKLFLFVCEVGSLFLLYRLLTEFSIPGKAPSALPKSNLLLYWLNPLIIVEITGNLHFEGAMVFFLLLALYLLTRSQVARAGVAMAAAVASKLLPLLLLPYLIRRLWGRPFWVFSVAFGASLLLFFAPLLSTGFLDGFGSSLDLYFRDFEFNGSLYYLARAYGYYDVGWNQIAAFGPGLAIFAAVSILVLALLDGRSSWCSLPEGWLWAFVIYLLCATTVHPWYLSVPIVLCCFTHWRFPLVWSFLITLTYTSYASDPYEENLWLVGLEYAIVLAFAIYEFRGRKRLPAQSKLT</sequence>
<proteinExistence type="predicted"/>
<name>A0ABX0XCF0_9BACT</name>
<evidence type="ECO:0000256" key="1">
    <source>
        <dbReference type="SAM" id="Phobius"/>
    </source>
</evidence>
<keyword evidence="1" id="KW-0472">Membrane</keyword>
<keyword evidence="3" id="KW-1185">Reference proteome</keyword>
<keyword evidence="1" id="KW-1133">Transmembrane helix</keyword>
<comment type="caution">
    <text evidence="2">The sequence shown here is derived from an EMBL/GenBank/DDBJ whole genome shotgun (WGS) entry which is preliminary data.</text>
</comment>
<feature type="transmembrane region" description="Helical" evidence="1">
    <location>
        <begin position="226"/>
        <end position="250"/>
    </location>
</feature>
<feature type="transmembrane region" description="Helical" evidence="1">
    <location>
        <begin position="15"/>
        <end position="36"/>
    </location>
</feature>
<dbReference type="RefSeq" id="WP_168037381.1">
    <property type="nucleotide sequence ID" value="NZ_JAATJH010000003.1"/>
</dbReference>
<gene>
    <name evidence="2" type="ORF">GGR27_002124</name>
</gene>
<keyword evidence="1" id="KW-0812">Transmembrane</keyword>
<accession>A0ABX0XCF0</accession>
<feature type="transmembrane region" description="Helical" evidence="1">
    <location>
        <begin position="378"/>
        <end position="396"/>
    </location>
</feature>
<feature type="transmembrane region" description="Helical" evidence="1">
    <location>
        <begin position="193"/>
        <end position="214"/>
    </location>
</feature>
<evidence type="ECO:0000313" key="2">
    <source>
        <dbReference type="EMBL" id="NJC26614.1"/>
    </source>
</evidence>
<feature type="transmembrane region" description="Helical" evidence="1">
    <location>
        <begin position="110"/>
        <end position="133"/>
    </location>
</feature>
<dbReference type="EMBL" id="JAATJH010000003">
    <property type="protein sequence ID" value="NJC26614.1"/>
    <property type="molecule type" value="Genomic_DNA"/>
</dbReference>
<feature type="transmembrane region" description="Helical" evidence="1">
    <location>
        <begin position="287"/>
        <end position="308"/>
    </location>
</feature>
<organism evidence="2 3">
    <name type="scientific">Neolewinella antarctica</name>
    <dbReference type="NCBI Taxonomy" id="442734"/>
    <lineage>
        <taxon>Bacteria</taxon>
        <taxon>Pseudomonadati</taxon>
        <taxon>Bacteroidota</taxon>
        <taxon>Saprospiria</taxon>
        <taxon>Saprospirales</taxon>
        <taxon>Lewinellaceae</taxon>
        <taxon>Neolewinella</taxon>
    </lineage>
</organism>
<dbReference type="Proteomes" id="UP000770785">
    <property type="component" value="Unassembled WGS sequence"/>
</dbReference>